<sequence length="48" mass="5636">MFNNSCLWVFICIITSTDLPIVCSTADFNSNFFNHNLNVHLKICQYRH</sequence>
<evidence type="ECO:0000313" key="1">
    <source>
        <dbReference type="EMBL" id="DAD84278.1"/>
    </source>
</evidence>
<name>A0A8S5MPS5_9CAUD</name>
<accession>A0A8S5MPS5</accession>
<reference evidence="1" key="1">
    <citation type="journal article" date="2021" name="Proc. Natl. Acad. Sci. U.S.A.">
        <title>A Catalog of Tens of Thousands of Viruses from Human Metagenomes Reveals Hidden Associations with Chronic Diseases.</title>
        <authorList>
            <person name="Tisza M.J."/>
            <person name="Buck C.B."/>
        </authorList>
    </citation>
    <scope>NUCLEOTIDE SEQUENCE</scope>
    <source>
        <strain evidence="1">CtaLC6</strain>
    </source>
</reference>
<protein>
    <submittedName>
        <fullName evidence="1">Uncharacterized protein</fullName>
    </submittedName>
</protein>
<dbReference type="EMBL" id="BK014957">
    <property type="protein sequence ID" value="DAD84278.1"/>
    <property type="molecule type" value="Genomic_DNA"/>
</dbReference>
<proteinExistence type="predicted"/>
<organism evidence="1">
    <name type="scientific">Siphoviridae sp. ctaLC6</name>
    <dbReference type="NCBI Taxonomy" id="2826387"/>
    <lineage>
        <taxon>Viruses</taxon>
        <taxon>Duplodnaviria</taxon>
        <taxon>Heunggongvirae</taxon>
        <taxon>Uroviricota</taxon>
        <taxon>Caudoviricetes</taxon>
    </lineage>
</organism>